<gene>
    <name evidence="6" type="ORF">C5167_012153</name>
</gene>
<feature type="transmembrane region" description="Helical" evidence="5">
    <location>
        <begin position="370"/>
        <end position="390"/>
    </location>
</feature>
<dbReference type="Gramene" id="RZC53298">
    <property type="protein sequence ID" value="RZC53298"/>
    <property type="gene ID" value="C5167_012153"/>
</dbReference>
<dbReference type="OrthoDB" id="2019294at2759"/>
<reference evidence="6 7" key="1">
    <citation type="journal article" date="2018" name="Science">
        <title>The opium poppy genome and morphinan production.</title>
        <authorList>
            <person name="Guo L."/>
            <person name="Winzer T."/>
            <person name="Yang X."/>
            <person name="Li Y."/>
            <person name="Ning Z."/>
            <person name="He Z."/>
            <person name="Teodor R."/>
            <person name="Lu Y."/>
            <person name="Bowser T.A."/>
            <person name="Graham I.A."/>
            <person name="Ye K."/>
        </authorList>
    </citation>
    <scope>NUCLEOTIDE SEQUENCE [LARGE SCALE GENOMIC DNA]</scope>
    <source>
        <strain evidence="7">cv. HN1</strain>
        <tissue evidence="6">Leaves</tissue>
    </source>
</reference>
<accession>A0A4Y7J0L7</accession>
<dbReference type="PANTHER" id="PTHR33514:SF13">
    <property type="entry name" value="PROTEIN ABCI12, CHLOROPLASTIC"/>
    <property type="match status" value="1"/>
</dbReference>
<dbReference type="EMBL" id="CM010717">
    <property type="protein sequence ID" value="RZC53298.1"/>
    <property type="molecule type" value="Genomic_DNA"/>
</dbReference>
<dbReference type="Proteomes" id="UP000316621">
    <property type="component" value="Chromosome 3"/>
</dbReference>
<dbReference type="OMA" id="MTRAINW"/>
<evidence type="ECO:0000313" key="7">
    <source>
        <dbReference type="Proteomes" id="UP000316621"/>
    </source>
</evidence>
<dbReference type="STRING" id="3469.A0A4Y7J0L7"/>
<keyword evidence="4 5" id="KW-0472">Membrane</keyword>
<dbReference type="Pfam" id="PF02361">
    <property type="entry name" value="CbiQ"/>
    <property type="match status" value="1"/>
</dbReference>
<evidence type="ECO:0000256" key="2">
    <source>
        <dbReference type="ARBA" id="ARBA00022692"/>
    </source>
</evidence>
<organism evidence="6 7">
    <name type="scientific">Papaver somniferum</name>
    <name type="common">Opium poppy</name>
    <dbReference type="NCBI Taxonomy" id="3469"/>
    <lineage>
        <taxon>Eukaryota</taxon>
        <taxon>Viridiplantae</taxon>
        <taxon>Streptophyta</taxon>
        <taxon>Embryophyta</taxon>
        <taxon>Tracheophyta</taxon>
        <taxon>Spermatophyta</taxon>
        <taxon>Magnoliopsida</taxon>
        <taxon>Ranunculales</taxon>
        <taxon>Papaveraceae</taxon>
        <taxon>Papaveroideae</taxon>
        <taxon>Papaver</taxon>
    </lineage>
</organism>
<evidence type="ECO:0000256" key="1">
    <source>
        <dbReference type="ARBA" id="ARBA00004141"/>
    </source>
</evidence>
<feature type="transmembrane region" description="Helical" evidence="5">
    <location>
        <begin position="136"/>
        <end position="154"/>
    </location>
</feature>
<dbReference type="AlphaFoldDB" id="A0A4Y7J0L7"/>
<keyword evidence="3 5" id="KW-1133">Transmembrane helix</keyword>
<evidence type="ECO:0000313" key="6">
    <source>
        <dbReference type="EMBL" id="RZC53298.1"/>
    </source>
</evidence>
<evidence type="ECO:0000256" key="4">
    <source>
        <dbReference type="ARBA" id="ARBA00023136"/>
    </source>
</evidence>
<proteinExistence type="predicted"/>
<evidence type="ECO:0000256" key="3">
    <source>
        <dbReference type="ARBA" id="ARBA00022989"/>
    </source>
</evidence>
<protein>
    <submittedName>
        <fullName evidence="6">Uncharacterized protein</fullName>
    </submittedName>
</protein>
<feature type="transmembrane region" description="Helical" evidence="5">
    <location>
        <begin position="271"/>
        <end position="292"/>
    </location>
</feature>
<dbReference type="CDD" id="cd16914">
    <property type="entry name" value="EcfT"/>
    <property type="match status" value="1"/>
</dbReference>
<dbReference type="InterPro" id="IPR003339">
    <property type="entry name" value="ABC/ECF_trnsptr_transmembrane"/>
</dbReference>
<dbReference type="PANTHER" id="PTHR33514">
    <property type="entry name" value="PROTEIN ABCI12, CHLOROPLASTIC"/>
    <property type="match status" value="1"/>
</dbReference>
<evidence type="ECO:0000256" key="5">
    <source>
        <dbReference type="SAM" id="Phobius"/>
    </source>
</evidence>
<keyword evidence="2 5" id="KW-0812">Transmembrane</keyword>
<dbReference type="GO" id="GO:0009507">
    <property type="term" value="C:chloroplast"/>
    <property type="evidence" value="ECO:0007669"/>
    <property type="project" value="TreeGrafter"/>
</dbReference>
<name>A0A4Y7J0L7_PAPSO</name>
<sequence length="391" mass="43734">MNFIKVQTSPILSPNSVNKNLIFIKSKHGFVSIDSNSNLKTQYSWKINKTLDTKRRKFEVYCSVNDSNGDKTSNIWMKWMPKGDIAEKVFRLISSATSSPICQYVSSPTTFLHSVDPRIKLVWLLALVVLPARSHIVMRFGLVGYLALLSIWILPRQVWMDQLGRVGLLSGILFIMLGLGSDGVPPLVQSRTPPPAMMGLSNIPASLGGYSYLVMKLGPLQLTRKGLAVASTSACLTFTIFQSASLCLSTTTPEELAAALRWFMLPLARVGVPVSEVILTLLLSLRFISLVFDEVRNAALGIVARRINWKHLTIMETVEIFFIYVRRIFKNIFSHAEQITQAMIVRGFRGDANTHKIYFLRNSSFRFADFVSLLFLGGVIGAAILSEYYLI</sequence>
<feature type="transmembrane region" description="Helical" evidence="5">
    <location>
        <begin position="166"/>
        <end position="184"/>
    </location>
</feature>
<comment type="subcellular location">
    <subcellularLocation>
        <location evidence="1">Membrane</location>
        <topology evidence="1">Multi-pass membrane protein</topology>
    </subcellularLocation>
</comment>
<keyword evidence="7" id="KW-1185">Reference proteome</keyword>
<dbReference type="GO" id="GO:0005886">
    <property type="term" value="C:plasma membrane"/>
    <property type="evidence" value="ECO:0007669"/>
    <property type="project" value="UniProtKB-ARBA"/>
</dbReference>